<sequence>ALKGQYSLINIYAPNTDSPEFFVDICNIAKQIGNFYVIIGGDFNQVRDPALDKLSSTNNRPKQKSVLTVDTMRCDSFLVTCSMSHTPNN</sequence>
<dbReference type="Ensembl" id="ENSAPET00000030360.1">
    <property type="protein sequence ID" value="ENSAPEP00000029565.1"/>
    <property type="gene ID" value="ENSAPEG00000021020.1"/>
</dbReference>
<accession>A0A3P8TTV5</accession>
<reference evidence="1 2" key="1">
    <citation type="submission" date="2018-03" db="EMBL/GenBank/DDBJ databases">
        <title>Finding Nemo's genes: A chromosome-scale reference assembly of the genome of the orange clownfish Amphiprion percula.</title>
        <authorList>
            <person name="Lehmann R."/>
        </authorList>
    </citation>
    <scope>NUCLEOTIDE SEQUENCE</scope>
</reference>
<evidence type="ECO:0008006" key="3">
    <source>
        <dbReference type="Google" id="ProtNLM"/>
    </source>
</evidence>
<protein>
    <recommendedName>
        <fullName evidence="3">Endonuclease/exonuclease/phosphatase domain-containing protein</fullName>
    </recommendedName>
</protein>
<dbReference type="GeneTree" id="ENSGT01050000245377"/>
<dbReference type="Gene3D" id="3.60.10.10">
    <property type="entry name" value="Endonuclease/exonuclease/phosphatase"/>
    <property type="match status" value="1"/>
</dbReference>
<proteinExistence type="predicted"/>
<evidence type="ECO:0000313" key="2">
    <source>
        <dbReference type="Proteomes" id="UP000265080"/>
    </source>
</evidence>
<dbReference type="InterPro" id="IPR036691">
    <property type="entry name" value="Endo/exonu/phosph_ase_sf"/>
</dbReference>
<evidence type="ECO:0000313" key="1">
    <source>
        <dbReference type="Ensembl" id="ENSAPEP00000029565.1"/>
    </source>
</evidence>
<dbReference type="AlphaFoldDB" id="A0A3P8TTV5"/>
<dbReference type="Proteomes" id="UP000265080">
    <property type="component" value="Chromosome 6"/>
</dbReference>
<name>A0A3P8TTV5_AMPPE</name>
<reference evidence="1" key="2">
    <citation type="submission" date="2025-08" db="UniProtKB">
        <authorList>
            <consortium name="Ensembl"/>
        </authorList>
    </citation>
    <scope>IDENTIFICATION</scope>
</reference>
<dbReference type="SUPFAM" id="SSF56219">
    <property type="entry name" value="DNase I-like"/>
    <property type="match status" value="1"/>
</dbReference>
<reference evidence="1" key="3">
    <citation type="submission" date="2025-09" db="UniProtKB">
        <authorList>
            <consortium name="Ensembl"/>
        </authorList>
    </citation>
    <scope>IDENTIFICATION</scope>
</reference>
<keyword evidence="2" id="KW-1185">Reference proteome</keyword>
<organism evidence="1 2">
    <name type="scientific">Amphiprion percula</name>
    <name type="common">Orange clownfish</name>
    <name type="synonym">Lutjanus percula</name>
    <dbReference type="NCBI Taxonomy" id="161767"/>
    <lineage>
        <taxon>Eukaryota</taxon>
        <taxon>Metazoa</taxon>
        <taxon>Chordata</taxon>
        <taxon>Craniata</taxon>
        <taxon>Vertebrata</taxon>
        <taxon>Euteleostomi</taxon>
        <taxon>Actinopterygii</taxon>
        <taxon>Neopterygii</taxon>
        <taxon>Teleostei</taxon>
        <taxon>Neoteleostei</taxon>
        <taxon>Acanthomorphata</taxon>
        <taxon>Ovalentaria</taxon>
        <taxon>Pomacentridae</taxon>
        <taxon>Amphiprion</taxon>
    </lineage>
</organism>